<feature type="transmembrane region" description="Helical" evidence="2">
    <location>
        <begin position="21"/>
        <end position="47"/>
    </location>
</feature>
<feature type="transmembrane region" description="Helical" evidence="2">
    <location>
        <begin position="72"/>
        <end position="95"/>
    </location>
</feature>
<dbReference type="AlphaFoldDB" id="A0A7V8V7W7"/>
<dbReference type="EMBL" id="JABRWO010000010">
    <property type="protein sequence ID" value="MBA2116594.1"/>
    <property type="molecule type" value="Genomic_DNA"/>
</dbReference>
<proteinExistence type="predicted"/>
<dbReference type="InterPro" id="IPR007462">
    <property type="entry name" value="COV1-like"/>
</dbReference>
<keyword evidence="4" id="KW-1185">Reference proteome</keyword>
<evidence type="ECO:0000256" key="2">
    <source>
        <dbReference type="SAM" id="Phobius"/>
    </source>
</evidence>
<dbReference type="PANTHER" id="PTHR31876">
    <property type="entry name" value="COV-LIKE PROTEIN 1"/>
    <property type="match status" value="1"/>
</dbReference>
<comment type="caution">
    <text evidence="3">The sequence shown here is derived from an EMBL/GenBank/DDBJ whole genome shotgun (WGS) entry which is preliminary data.</text>
</comment>
<gene>
    <name evidence="3" type="ORF">HOV93_37850</name>
</gene>
<keyword evidence="2" id="KW-0472">Membrane</keyword>
<evidence type="ECO:0000313" key="4">
    <source>
        <dbReference type="Proteomes" id="UP000551616"/>
    </source>
</evidence>
<dbReference type="RefSeq" id="WP_207397991.1">
    <property type="nucleotide sequence ID" value="NZ_JABRWO010000010.1"/>
</dbReference>
<evidence type="ECO:0000313" key="3">
    <source>
        <dbReference type="EMBL" id="MBA2116594.1"/>
    </source>
</evidence>
<dbReference type="PANTHER" id="PTHR31876:SF26">
    <property type="entry name" value="PROTEIN LIKE COV 2"/>
    <property type="match status" value="1"/>
</dbReference>
<keyword evidence="2" id="KW-1133">Transmembrane helix</keyword>
<evidence type="ECO:0000256" key="1">
    <source>
        <dbReference type="SAM" id="MobiDB-lite"/>
    </source>
</evidence>
<organism evidence="3 4">
    <name type="scientific">Bremerella alba</name>
    <dbReference type="NCBI Taxonomy" id="980252"/>
    <lineage>
        <taxon>Bacteria</taxon>
        <taxon>Pseudomonadati</taxon>
        <taxon>Planctomycetota</taxon>
        <taxon>Planctomycetia</taxon>
        <taxon>Pirellulales</taxon>
        <taxon>Pirellulaceae</taxon>
        <taxon>Bremerella</taxon>
    </lineage>
</organism>
<dbReference type="Proteomes" id="UP000551616">
    <property type="component" value="Unassembled WGS sequence"/>
</dbReference>
<feature type="region of interest" description="Disordered" evidence="1">
    <location>
        <begin position="217"/>
        <end position="240"/>
    </location>
</feature>
<dbReference type="Pfam" id="PF04367">
    <property type="entry name" value="DUF502"/>
    <property type="match status" value="1"/>
</dbReference>
<sequence>MSNTNQPSPQPEESGSSVLGWIMRTIFGGIVLVLPFAVMLAIVHYIFSLMNDYVVTPLAKLLLPKGFEDLFIFYWGPLLSVVVGLVFLFFMGLLFRTRVRNFVDWAFGKVPGVSTLYSAISDTAKALTGPPGLANVDTVVLVPFPQSETRMAGYLMTKSEQPNGRTLVAVYVPLVLFPPSGYTLVVPEDKIVYTDWPTKDVWKLLLSGGLTIPKNIPFEPEEGINQNKTTSGEPAVDHKE</sequence>
<protein>
    <recommendedName>
        <fullName evidence="5">DUF502 domain-containing protein</fullName>
    </recommendedName>
</protein>
<keyword evidence="2" id="KW-0812">Transmembrane</keyword>
<evidence type="ECO:0008006" key="5">
    <source>
        <dbReference type="Google" id="ProtNLM"/>
    </source>
</evidence>
<reference evidence="3 4" key="1">
    <citation type="submission" date="2020-05" db="EMBL/GenBank/DDBJ databases">
        <title>Bremerella alba sp. nov., a novel planctomycete isolated from the surface of the macroalga Fucus spiralis.</title>
        <authorList>
            <person name="Godinho O."/>
            <person name="Botelho R."/>
            <person name="Albuquerque L."/>
            <person name="Wiegand S."/>
            <person name="Da Costa M.S."/>
            <person name="Lobo-Da-Cunha A."/>
            <person name="Jogler C."/>
            <person name="Lage O.M."/>
        </authorList>
    </citation>
    <scope>NUCLEOTIDE SEQUENCE [LARGE SCALE GENOMIC DNA]</scope>
    <source>
        <strain evidence="3 4">FF15</strain>
    </source>
</reference>
<name>A0A7V8V7W7_9BACT</name>
<accession>A0A7V8V7W7</accession>